<dbReference type="AlphaFoldDB" id="A0A1L6ZGZ8"/>
<reference evidence="1 2" key="1">
    <citation type="submission" date="2016-05" db="EMBL/GenBank/DDBJ databases">
        <title>Complete Genome and Methylome Analysis of Psychrotrophic Bacterial Isolates from Antarctic Lake Untersee.</title>
        <authorList>
            <person name="Fomenkov A."/>
            <person name="Akimov V.N."/>
            <person name="Vasilyeva L.V."/>
            <person name="Andersen D."/>
            <person name="Vincze T."/>
            <person name="Roberts R.J."/>
        </authorList>
    </citation>
    <scope>NUCLEOTIDE SEQUENCE [LARGE SCALE GENOMIC DNA]</scope>
    <source>
        <strain evidence="1 2">U14-5</strain>
    </source>
</reference>
<sequence length="64" mass="7228">MRVFRKGEIIVIVFVKSDEVLLVDSETGEIMIRETEGSKDMRISRAVMTCRYADVGGELIYSKG</sequence>
<protein>
    <submittedName>
        <fullName evidence="1">Uncharacterized protein</fullName>
    </submittedName>
</protein>
<evidence type="ECO:0000313" key="2">
    <source>
        <dbReference type="Proteomes" id="UP000185426"/>
    </source>
</evidence>
<gene>
    <name evidence="1" type="ORF">BSA145_07720</name>
</gene>
<name>A0A1L6ZGZ8_BACIA</name>
<organism evidence="1 2">
    <name type="scientific">Bacillus safensis</name>
    <dbReference type="NCBI Taxonomy" id="561879"/>
    <lineage>
        <taxon>Bacteria</taxon>
        <taxon>Bacillati</taxon>
        <taxon>Bacillota</taxon>
        <taxon>Bacilli</taxon>
        <taxon>Bacillales</taxon>
        <taxon>Bacillaceae</taxon>
        <taxon>Bacillus</taxon>
    </lineage>
</organism>
<proteinExistence type="predicted"/>
<dbReference type="EMBL" id="CP015607">
    <property type="protein sequence ID" value="APT45797.1"/>
    <property type="molecule type" value="Genomic_DNA"/>
</dbReference>
<dbReference type="Proteomes" id="UP000185426">
    <property type="component" value="Chromosome"/>
</dbReference>
<evidence type="ECO:0000313" key="1">
    <source>
        <dbReference type="EMBL" id="APT45797.1"/>
    </source>
</evidence>
<accession>A0A1L6ZGZ8</accession>